<evidence type="ECO:0000313" key="5">
    <source>
        <dbReference type="EMBL" id="QIR14090.1"/>
    </source>
</evidence>
<proteinExistence type="inferred from homology"/>
<dbReference type="EMBL" id="CP050313">
    <property type="protein sequence ID" value="QIR14090.1"/>
    <property type="molecule type" value="Genomic_DNA"/>
</dbReference>
<evidence type="ECO:0000256" key="3">
    <source>
        <dbReference type="PIRSR" id="PIRSR605511-2"/>
    </source>
</evidence>
<feature type="binding site" evidence="3">
    <location>
        <position position="98"/>
    </location>
    <ligand>
        <name>substrate</name>
    </ligand>
</feature>
<accession>A0A6G9QHS5</accession>
<evidence type="ECO:0000256" key="2">
    <source>
        <dbReference type="PIRSR" id="PIRSR605511-1"/>
    </source>
</evidence>
<feature type="binding site" evidence="3">
    <location>
        <position position="100"/>
    </location>
    <ligand>
        <name>substrate</name>
    </ligand>
</feature>
<dbReference type="InterPro" id="IPR005511">
    <property type="entry name" value="SMP-30"/>
</dbReference>
<dbReference type="AlphaFoldDB" id="A0A6G9QHS5"/>
<dbReference type="Pfam" id="PF08450">
    <property type="entry name" value="SGL"/>
    <property type="match status" value="1"/>
</dbReference>
<keyword evidence="3" id="KW-0862">Zinc</keyword>
<gene>
    <name evidence="5" type="ORF">HBH39_05965</name>
</gene>
<comment type="cofactor">
    <cofactor evidence="3">
        <name>Zn(2+)</name>
        <dbReference type="ChEBI" id="CHEBI:29105"/>
    </cofactor>
    <text evidence="3">Binds 1 divalent metal cation per subunit.</text>
</comment>
<evidence type="ECO:0000256" key="1">
    <source>
        <dbReference type="ARBA" id="ARBA00008853"/>
    </source>
</evidence>
<keyword evidence="6" id="KW-1185">Reference proteome</keyword>
<dbReference type="GO" id="GO:0004341">
    <property type="term" value="F:gluconolactonase activity"/>
    <property type="evidence" value="ECO:0007669"/>
    <property type="project" value="TreeGrafter"/>
</dbReference>
<protein>
    <submittedName>
        <fullName evidence="5">SMP-30/gluconolactonase/LRE family protein</fullName>
    </submittedName>
</protein>
<dbReference type="GO" id="GO:0005509">
    <property type="term" value="F:calcium ion binding"/>
    <property type="evidence" value="ECO:0007669"/>
    <property type="project" value="TreeGrafter"/>
</dbReference>
<feature type="domain" description="SMP-30/Gluconolactonase/LRE-like region" evidence="4">
    <location>
        <begin position="15"/>
        <end position="254"/>
    </location>
</feature>
<feature type="binding site" evidence="3">
    <location>
        <position position="118"/>
    </location>
    <ligand>
        <name>substrate</name>
    </ligand>
</feature>
<dbReference type="PANTHER" id="PTHR10907">
    <property type="entry name" value="REGUCALCIN"/>
    <property type="match status" value="1"/>
</dbReference>
<comment type="similarity">
    <text evidence="1">Belongs to the SMP-30/CGR1 family.</text>
</comment>
<name>A0A6G9QHS5_9GAMM</name>
<dbReference type="GO" id="GO:0019853">
    <property type="term" value="P:L-ascorbic acid biosynthetic process"/>
    <property type="evidence" value="ECO:0007669"/>
    <property type="project" value="TreeGrafter"/>
</dbReference>
<organism evidence="5 6">
    <name type="scientific">Shewanella aestuarii</name>
    <dbReference type="NCBI Taxonomy" id="1028752"/>
    <lineage>
        <taxon>Bacteria</taxon>
        <taxon>Pseudomonadati</taxon>
        <taxon>Pseudomonadota</taxon>
        <taxon>Gammaproteobacteria</taxon>
        <taxon>Alteromonadales</taxon>
        <taxon>Shewanellaceae</taxon>
        <taxon>Shewanella</taxon>
    </lineage>
</organism>
<dbReference type="InterPro" id="IPR013658">
    <property type="entry name" value="SGL"/>
</dbReference>
<keyword evidence="3" id="KW-0479">Metal-binding</keyword>
<dbReference type="PANTHER" id="PTHR10907:SF47">
    <property type="entry name" value="REGUCALCIN"/>
    <property type="match status" value="1"/>
</dbReference>
<sequence>MKQAVSVFDSRVNLLAESPLWHPLTSTLYWVDFPNNLLRSRHGDTTQEIKLAEMATAIAWIDIEHLLLAKPSGLYQFNTHTHAETLLVAIEAQRADLRSNDGRADPWGGFWLGTMSREGEEAIGSIYRWYQSELRLLVSEIGISNGLCFDKSRHLAYFADSAKQQIFSIKLNDLGWPIAKPELFMDFSASKDVPDGAVVDAKGNLWVALWDGAGVVCISAEGELLQRIDVKVKRPTCPAFGGERAHILFVSSAQLGLETQAAKTIANGNMIQFEHGTTGLFEPAVKIK</sequence>
<dbReference type="Gene3D" id="2.120.10.30">
    <property type="entry name" value="TolB, C-terminal domain"/>
    <property type="match status" value="1"/>
</dbReference>
<feature type="binding site" evidence="3">
    <location>
        <position position="145"/>
    </location>
    <ligand>
        <name>a divalent metal cation</name>
        <dbReference type="ChEBI" id="CHEBI:60240"/>
    </ligand>
</feature>
<reference evidence="5 6" key="1">
    <citation type="submission" date="2020-03" db="EMBL/GenBank/DDBJ databases">
        <title>Complete genome sequence of Shewanella sp.</title>
        <authorList>
            <person name="Kim Y.-S."/>
            <person name="Kim S.-J."/>
            <person name="Jung H.-K."/>
            <person name="Kim K.-H."/>
        </authorList>
    </citation>
    <scope>NUCLEOTIDE SEQUENCE [LARGE SCALE GENOMIC DNA]</scope>
    <source>
        <strain evidence="5 6">PN3F2</strain>
    </source>
</reference>
<dbReference type="RefSeq" id="WP_167676490.1">
    <property type="nucleotide sequence ID" value="NZ_CP050313.1"/>
</dbReference>
<dbReference type="PRINTS" id="PR01790">
    <property type="entry name" value="SMP30FAMILY"/>
</dbReference>
<dbReference type="InterPro" id="IPR011042">
    <property type="entry name" value="6-blade_b-propeller_TolB-like"/>
</dbReference>
<dbReference type="KEGG" id="saes:HBH39_05965"/>
<dbReference type="Proteomes" id="UP000502608">
    <property type="component" value="Chromosome"/>
</dbReference>
<feature type="binding site" evidence="3">
    <location>
        <position position="195"/>
    </location>
    <ligand>
        <name>a divalent metal cation</name>
        <dbReference type="ChEBI" id="CHEBI:60240"/>
    </ligand>
</feature>
<dbReference type="SUPFAM" id="SSF63829">
    <property type="entry name" value="Calcium-dependent phosphotriesterase"/>
    <property type="match status" value="1"/>
</dbReference>
<feature type="binding site" evidence="3">
    <location>
        <position position="17"/>
    </location>
    <ligand>
        <name>a divalent metal cation</name>
        <dbReference type="ChEBI" id="CHEBI:60240"/>
    </ligand>
</feature>
<feature type="active site" description="Proton donor/acceptor" evidence="2">
    <location>
        <position position="195"/>
    </location>
</feature>
<evidence type="ECO:0000259" key="4">
    <source>
        <dbReference type="Pfam" id="PF08450"/>
    </source>
</evidence>
<evidence type="ECO:0000313" key="6">
    <source>
        <dbReference type="Proteomes" id="UP000502608"/>
    </source>
</evidence>